<keyword evidence="7" id="KW-1185">Reference proteome</keyword>
<evidence type="ECO:0000256" key="4">
    <source>
        <dbReference type="ARBA" id="ARBA00015925"/>
    </source>
</evidence>
<evidence type="ECO:0000259" key="5">
    <source>
        <dbReference type="PROSITE" id="PS51733"/>
    </source>
</evidence>
<dbReference type="Pfam" id="PF21948">
    <property type="entry name" value="LplA-B_cat"/>
    <property type="match status" value="1"/>
</dbReference>
<comment type="similarity">
    <text evidence="3">Belongs to the LplA family.</text>
</comment>
<comment type="caution">
    <text evidence="6">The sequence shown here is derived from an EMBL/GenBank/DDBJ whole genome shotgun (WGS) entry which is preliminary data.</text>
</comment>
<dbReference type="GO" id="GO:0005739">
    <property type="term" value="C:mitochondrion"/>
    <property type="evidence" value="ECO:0007669"/>
    <property type="project" value="TreeGrafter"/>
</dbReference>
<comment type="function">
    <text evidence="1">Catalyzes both the ATP-dependent activation of exogenously supplied lipoate to lipoyl-AMP and the transfer of the activated lipoyl onto the lipoyl domains of lipoate-dependent enzymes.</text>
</comment>
<dbReference type="AlphaFoldDB" id="A0A9N9W978"/>
<organism evidence="6 7">
    <name type="scientific">Clonostachys solani</name>
    <dbReference type="NCBI Taxonomy" id="160281"/>
    <lineage>
        <taxon>Eukaryota</taxon>
        <taxon>Fungi</taxon>
        <taxon>Dikarya</taxon>
        <taxon>Ascomycota</taxon>
        <taxon>Pezizomycotina</taxon>
        <taxon>Sordariomycetes</taxon>
        <taxon>Hypocreomycetidae</taxon>
        <taxon>Hypocreales</taxon>
        <taxon>Bionectriaceae</taxon>
        <taxon>Clonostachys</taxon>
    </lineage>
</organism>
<comment type="pathway">
    <text evidence="2">Protein modification; protein lipoylation via exogenous pathway; protein N(6)-(lipoyl)lysine from lipoate: step 2/2.</text>
</comment>
<dbReference type="InterPro" id="IPR045864">
    <property type="entry name" value="aa-tRNA-synth_II/BPL/LPL"/>
</dbReference>
<evidence type="ECO:0000256" key="2">
    <source>
        <dbReference type="ARBA" id="ARBA00005085"/>
    </source>
</evidence>
<accession>A0A9N9W978</accession>
<dbReference type="PANTHER" id="PTHR12561">
    <property type="entry name" value="LIPOATE-PROTEIN LIGASE"/>
    <property type="match status" value="1"/>
</dbReference>
<protein>
    <recommendedName>
        <fullName evidence="4">Putative lipoate-protein ligase A</fullName>
    </recommendedName>
</protein>
<name>A0A9N9W978_9HYPO</name>
<dbReference type="InterPro" id="IPR004143">
    <property type="entry name" value="BPL_LPL_catalytic"/>
</dbReference>
<evidence type="ECO:0000313" key="7">
    <source>
        <dbReference type="Proteomes" id="UP000775872"/>
    </source>
</evidence>
<dbReference type="EMBL" id="CABFOC020000011">
    <property type="protein sequence ID" value="CAH0045414.1"/>
    <property type="molecule type" value="Genomic_DNA"/>
</dbReference>
<dbReference type="GO" id="GO:0017118">
    <property type="term" value="F:lipoyltransferase activity"/>
    <property type="evidence" value="ECO:0007669"/>
    <property type="project" value="TreeGrafter"/>
</dbReference>
<dbReference type="CDD" id="cd16443">
    <property type="entry name" value="LplA"/>
    <property type="match status" value="1"/>
</dbReference>
<sequence>MRHLRHLGRRPILPPPPSPFTIPLTSSRPFSESAAANPSNKTQIYVSRSHDPLTNLSLEHRLLQTSHPDSTVLLLYTNRPCVVVGRNQNPWLEVNQARLGSQSHIQLVRRRSGGGAVFHDEGNVNFSVICPPRAFHRDTHAEMVVRALAALGEARARVNERHDIVVDRGDEGGGTFKVSGSAYKLTRLRSLHHGTCLLRSPGLAGISGLLRAPGEAFIKAQGVDSVRSPVANVGVEPAAFVDAVVGEFRSMYGGGQAVEVDGFGDEVLEAEKVREGYEEMGERAWVYGQTPRFVLSTEATEDDPRERPAVPFESKLYIEAKRGIVNKLTLNGTSLDSPSIVGASIWEISDWASRLRDAGAGVDDVQEVGAWLNGVLATQP</sequence>
<dbReference type="Gene3D" id="3.30.930.10">
    <property type="entry name" value="Bira Bifunctional Protein, Domain 2"/>
    <property type="match status" value="1"/>
</dbReference>
<proteinExistence type="inferred from homology"/>
<dbReference type="OrthoDB" id="201621at2759"/>
<dbReference type="GO" id="GO:0009249">
    <property type="term" value="P:protein lipoylation"/>
    <property type="evidence" value="ECO:0007669"/>
    <property type="project" value="InterPro"/>
</dbReference>
<dbReference type="PANTHER" id="PTHR12561:SF3">
    <property type="entry name" value="LIPOYLTRANSFERASE 1, MITOCHONDRIAL"/>
    <property type="match status" value="1"/>
</dbReference>
<evidence type="ECO:0000256" key="1">
    <source>
        <dbReference type="ARBA" id="ARBA00003253"/>
    </source>
</evidence>
<dbReference type="Proteomes" id="UP000775872">
    <property type="component" value="Unassembled WGS sequence"/>
</dbReference>
<evidence type="ECO:0000313" key="6">
    <source>
        <dbReference type="EMBL" id="CAH0045414.1"/>
    </source>
</evidence>
<reference evidence="6 7" key="2">
    <citation type="submission" date="2021-10" db="EMBL/GenBank/DDBJ databases">
        <authorList>
            <person name="Piombo E."/>
        </authorList>
    </citation>
    <scope>NUCLEOTIDE SEQUENCE [LARGE SCALE GENOMIC DNA]</scope>
</reference>
<feature type="domain" description="BPL/LPL catalytic" evidence="5">
    <location>
        <begin position="67"/>
        <end position="256"/>
    </location>
</feature>
<evidence type="ECO:0000256" key="3">
    <source>
        <dbReference type="ARBA" id="ARBA00008242"/>
    </source>
</evidence>
<gene>
    <name evidence="6" type="ORF">CSOL1703_00011163</name>
</gene>
<dbReference type="SUPFAM" id="SSF55681">
    <property type="entry name" value="Class II aaRS and biotin synthetases"/>
    <property type="match status" value="1"/>
</dbReference>
<dbReference type="InterPro" id="IPR004562">
    <property type="entry name" value="LipoylTrfase_LipoateP_Ligase"/>
</dbReference>
<dbReference type="PROSITE" id="PS51733">
    <property type="entry name" value="BPL_LPL_CATALYTIC"/>
    <property type="match status" value="1"/>
</dbReference>
<reference evidence="7" key="1">
    <citation type="submission" date="2019-06" db="EMBL/GenBank/DDBJ databases">
        <authorList>
            <person name="Broberg M."/>
        </authorList>
    </citation>
    <scope>NUCLEOTIDE SEQUENCE [LARGE SCALE GENOMIC DNA]</scope>
</reference>